<dbReference type="InterPro" id="IPR030382">
    <property type="entry name" value="MeTrfase_TRM5/TYW2"/>
</dbReference>
<dbReference type="GO" id="GO:0008175">
    <property type="term" value="F:tRNA methyltransferase activity"/>
    <property type="evidence" value="ECO:0007669"/>
    <property type="project" value="TreeGrafter"/>
</dbReference>
<feature type="domain" description="SAM-dependent methyltransferase TRM5/TYW2-type" evidence="6">
    <location>
        <begin position="12"/>
        <end position="256"/>
    </location>
</feature>
<dbReference type="eggNOG" id="arCOG00033">
    <property type="taxonomic scope" value="Archaea"/>
</dbReference>
<keyword evidence="8" id="KW-1185">Reference proteome</keyword>
<dbReference type="EMBL" id="CP002656">
    <property type="protein sequence ID" value="AEB95602.1"/>
    <property type="molecule type" value="Genomic_DNA"/>
</dbReference>
<name>F4FZ32_METCR</name>
<dbReference type="InterPro" id="IPR056743">
    <property type="entry name" value="TRM5-TYW2-like_MTfase"/>
</dbReference>
<evidence type="ECO:0000256" key="4">
    <source>
        <dbReference type="ARBA" id="ARBA00022691"/>
    </source>
</evidence>
<dbReference type="Gene3D" id="3.30.300.110">
    <property type="entry name" value="Met-10+ protein-like domains"/>
    <property type="match status" value="1"/>
</dbReference>
<dbReference type="InterPro" id="IPR029063">
    <property type="entry name" value="SAM-dependent_MTases_sf"/>
</dbReference>
<evidence type="ECO:0000256" key="3">
    <source>
        <dbReference type="ARBA" id="ARBA00022679"/>
    </source>
</evidence>
<dbReference type="KEGG" id="mcn:Mcup_1499"/>
<dbReference type="PROSITE" id="PS51684">
    <property type="entry name" value="SAM_MT_TRM5_TYW2"/>
    <property type="match status" value="1"/>
</dbReference>
<accession>F4FZ32</accession>
<proteinExistence type="predicted"/>
<dbReference type="NCBIfam" id="NF047729">
    <property type="entry name" value="tRNAMtaseTaw21"/>
    <property type="match status" value="1"/>
</dbReference>
<organism evidence="7 8">
    <name type="scientific">Metallosphaera cuprina (strain Ar-4)</name>
    <dbReference type="NCBI Taxonomy" id="1006006"/>
    <lineage>
        <taxon>Archaea</taxon>
        <taxon>Thermoproteota</taxon>
        <taxon>Thermoprotei</taxon>
        <taxon>Sulfolobales</taxon>
        <taxon>Sulfolobaceae</taxon>
        <taxon>Metallosphaera</taxon>
    </lineage>
</organism>
<dbReference type="PANTHER" id="PTHR23245:SF36">
    <property type="entry name" value="TRNA (GUANINE(37)-N1)-METHYLTRANSFERASE"/>
    <property type="match status" value="1"/>
</dbReference>
<evidence type="ECO:0000313" key="7">
    <source>
        <dbReference type="EMBL" id="AEB95602.1"/>
    </source>
</evidence>
<dbReference type="STRING" id="1006006.Mcup_1499"/>
<reference evidence="7 8" key="1">
    <citation type="journal article" date="2011" name="J. Bacteriol.">
        <title>Complete genome sequence of Metallosphaera cuprina, a metal sulfide-oxidizing archaeon from a hot spring.</title>
        <authorList>
            <person name="Liu L.J."/>
            <person name="You X.Y."/>
            <person name="Zheng H."/>
            <person name="Wang S."/>
            <person name="Jiang C.Y."/>
            <person name="Liu S.J."/>
        </authorList>
    </citation>
    <scope>NUCLEOTIDE SEQUENCE [LARGE SCALE GENOMIC DNA]</scope>
    <source>
        <strain evidence="7 8">Ar-4</strain>
    </source>
</reference>
<keyword evidence="5" id="KW-0819">tRNA processing</keyword>
<keyword evidence="4" id="KW-0949">S-adenosyl-L-methionine</keyword>
<evidence type="ECO:0000256" key="1">
    <source>
        <dbReference type="ARBA" id="ARBA00022490"/>
    </source>
</evidence>
<dbReference type="Pfam" id="PF02475">
    <property type="entry name" value="TRM5-TYW2_MTfase"/>
    <property type="match status" value="1"/>
</dbReference>
<dbReference type="HOGENOM" id="CLU_022610_0_0_2"/>
<dbReference type="OrthoDB" id="8079at2157"/>
<evidence type="ECO:0000256" key="2">
    <source>
        <dbReference type="ARBA" id="ARBA00022603"/>
    </source>
</evidence>
<dbReference type="SUPFAM" id="SSF53335">
    <property type="entry name" value="S-adenosyl-L-methionine-dependent methyltransferases"/>
    <property type="match status" value="1"/>
</dbReference>
<dbReference type="CDD" id="cd02440">
    <property type="entry name" value="AdoMet_MTases"/>
    <property type="match status" value="1"/>
</dbReference>
<keyword evidence="3" id="KW-0808">Transferase</keyword>
<evidence type="ECO:0000259" key="6">
    <source>
        <dbReference type="PROSITE" id="PS51684"/>
    </source>
</evidence>
<dbReference type="GO" id="GO:0002939">
    <property type="term" value="P:tRNA N1-guanine methylation"/>
    <property type="evidence" value="ECO:0007669"/>
    <property type="project" value="TreeGrafter"/>
</dbReference>
<dbReference type="Gene3D" id="3.40.50.150">
    <property type="entry name" value="Vaccinia Virus protein VP39"/>
    <property type="match status" value="1"/>
</dbReference>
<dbReference type="PANTHER" id="PTHR23245">
    <property type="entry name" value="TRNA METHYLTRANSFERASE"/>
    <property type="match status" value="1"/>
</dbReference>
<dbReference type="PATRIC" id="fig|1006006.8.peg.1495"/>
<dbReference type="InterPro" id="IPR056744">
    <property type="entry name" value="TRM5/TYW2-like_N"/>
</dbReference>
<gene>
    <name evidence="7" type="ordered locus">Mcup_1499</name>
</gene>
<evidence type="ECO:0000313" key="8">
    <source>
        <dbReference type="Proteomes" id="UP000007812"/>
    </source>
</evidence>
<keyword evidence="2 7" id="KW-0489">Methyltransferase</keyword>
<dbReference type="GO" id="GO:0005737">
    <property type="term" value="C:cytoplasm"/>
    <property type="evidence" value="ECO:0007669"/>
    <property type="project" value="TreeGrafter"/>
</dbReference>
<dbReference type="Proteomes" id="UP000007812">
    <property type="component" value="Chromosome"/>
</dbReference>
<protein>
    <submittedName>
        <fullName evidence="7">Methyltransferase</fullName>
    </submittedName>
</protein>
<dbReference type="AlphaFoldDB" id="F4FZ32"/>
<dbReference type="GeneID" id="10493688"/>
<keyword evidence="1" id="KW-0963">Cytoplasm</keyword>
<sequence length="257" mass="29825">MSSERPSLWKRVEIVGDIAIIPVPFEYDLQELKVYAEEVMSKTKTSAVWGRKRDVSGRYRLPTYLHLAGESRSDTLYKEHGCTFYLDLRKVFFSEKLSYEHRRIAEKVRPGEKVINMFSGFGAISILAYKMRKPSVVYSIDINPFAYYFMMVNVELNKAYGVIPMYGDAFKRMEELEEADRVISPLPERDEEAYLSAMKRLKEGGHLHLFVEVEVERGEDPVRKAMDRFPGALEGRIVRSTNPGKYHVILDIKKRSH</sequence>
<evidence type="ECO:0000256" key="5">
    <source>
        <dbReference type="ARBA" id="ARBA00022694"/>
    </source>
</evidence>
<dbReference type="RefSeq" id="WP_013738100.1">
    <property type="nucleotide sequence ID" value="NC_015435.1"/>
</dbReference>
<dbReference type="Pfam" id="PF25133">
    <property type="entry name" value="TYW2_N_2"/>
    <property type="match status" value="1"/>
</dbReference>